<dbReference type="InterPro" id="IPR036264">
    <property type="entry name" value="Bact_exopeptidase_dim_dom"/>
</dbReference>
<dbReference type="AlphaFoldDB" id="A0A1E8EZ58"/>
<dbReference type="Proteomes" id="UP000175744">
    <property type="component" value="Unassembled WGS sequence"/>
</dbReference>
<dbReference type="InterPro" id="IPR002933">
    <property type="entry name" value="Peptidase_M20"/>
</dbReference>
<dbReference type="FunFam" id="3.30.70.360:FF:000001">
    <property type="entry name" value="N-acetyldiaminopimelate deacetylase"/>
    <property type="match status" value="1"/>
</dbReference>
<evidence type="ECO:0000313" key="5">
    <source>
        <dbReference type="Proteomes" id="UP000175744"/>
    </source>
</evidence>
<dbReference type="InterPro" id="IPR011650">
    <property type="entry name" value="Peptidase_M20_dimer"/>
</dbReference>
<dbReference type="InterPro" id="IPR017439">
    <property type="entry name" value="Amidohydrolase"/>
</dbReference>
<dbReference type="PANTHER" id="PTHR11014">
    <property type="entry name" value="PEPTIDASE M20 FAMILY MEMBER"/>
    <property type="match status" value="1"/>
</dbReference>
<evidence type="ECO:0000256" key="1">
    <source>
        <dbReference type="ARBA" id="ARBA00022801"/>
    </source>
</evidence>
<keyword evidence="1 4" id="KW-0378">Hydrolase</keyword>
<dbReference type="CDD" id="cd03886">
    <property type="entry name" value="M20_Acy1"/>
    <property type="match status" value="1"/>
</dbReference>
<sequence length="394" mass="43268">MINVVEEVKRIQKEIVKWRRDLHQIPEIGLNLPKTAAYVSNELSKMGIKYKTNMGGSGIVGIIKGEKEGKVIALRADMDGLPIKEDTGVNYASTNDNMHACGHDTHTAMLLGAAKILNKHKDKIKGTVKLIFQADEESCHGAKEIIKSGALKNPKVDAVLGLHIGAIFSEVECGKIGIGYGKIMASFDKFYIKIKGKGCHGAMPNLGIDPVTMAGQIITAIQTIVSREMKPTHAAVITIGKVQGGTAYNVIPNYVEIEGTFRAVYKEQREYIKNRIEEIVAGIVQGMRGEYEFKITPGAPPVINDEEFTKGFVETAKEVIGEENIIELKEPTMGGEDIAYYLNEVPGTFFFLGAFNEEKGIVHPHHTPKFNVDEDVFWEGSALLAQGALDWLNK</sequence>
<keyword evidence="2" id="KW-0479">Metal-binding</keyword>
<dbReference type="EC" id="3.-.-.-" evidence="4"/>
<dbReference type="SUPFAM" id="SSF53187">
    <property type="entry name" value="Zn-dependent exopeptidases"/>
    <property type="match status" value="1"/>
</dbReference>
<dbReference type="GO" id="GO:0019877">
    <property type="term" value="P:diaminopimelate biosynthetic process"/>
    <property type="evidence" value="ECO:0007669"/>
    <property type="project" value="UniProtKB-ARBA"/>
</dbReference>
<proteinExistence type="predicted"/>
<accession>A0A1E8EZ58</accession>
<dbReference type="PATRIC" id="fig|1121290.3.peg.1048"/>
<reference evidence="4 5" key="1">
    <citation type="submission" date="2016-06" db="EMBL/GenBank/DDBJ databases">
        <title>Genome sequence of Clostridium acetireducens DSM 10703.</title>
        <authorList>
            <person name="Poehlein A."/>
            <person name="Fluechter S."/>
            <person name="Duerre P."/>
            <person name="Daniel R."/>
        </authorList>
    </citation>
    <scope>NUCLEOTIDE SEQUENCE [LARGE SCALE GENOMIC DNA]</scope>
    <source>
        <strain evidence="4 5">DSM 10703</strain>
    </source>
</reference>
<keyword evidence="2" id="KW-0464">Manganese</keyword>
<organism evidence="4 5">
    <name type="scientific">Clostridium acetireducens DSM 10703</name>
    <dbReference type="NCBI Taxonomy" id="1121290"/>
    <lineage>
        <taxon>Bacteria</taxon>
        <taxon>Bacillati</taxon>
        <taxon>Bacillota</taxon>
        <taxon>Clostridia</taxon>
        <taxon>Eubacteriales</taxon>
        <taxon>Clostridiaceae</taxon>
        <taxon>Clostridium</taxon>
    </lineage>
</organism>
<feature type="domain" description="Peptidase M20 dimerisation" evidence="3">
    <location>
        <begin position="190"/>
        <end position="281"/>
    </location>
</feature>
<feature type="binding site" evidence="2">
    <location>
        <position position="366"/>
    </location>
    <ligand>
        <name>Mn(2+)</name>
        <dbReference type="ChEBI" id="CHEBI:29035"/>
        <label>2</label>
    </ligand>
</feature>
<dbReference type="EMBL" id="LZFO01000012">
    <property type="protein sequence ID" value="OFI06273.1"/>
    <property type="molecule type" value="Genomic_DNA"/>
</dbReference>
<dbReference type="PIRSF" id="PIRSF005962">
    <property type="entry name" value="Pept_M20D_amidohydro"/>
    <property type="match status" value="1"/>
</dbReference>
<name>A0A1E8EZ58_9CLOT</name>
<feature type="binding site" evidence="2">
    <location>
        <position position="103"/>
    </location>
    <ligand>
        <name>Mn(2+)</name>
        <dbReference type="ChEBI" id="CHEBI:29035"/>
        <label>2</label>
    </ligand>
</feature>
<dbReference type="GO" id="GO:0050118">
    <property type="term" value="F:N-acetyldiaminopimelate deacetylase activity"/>
    <property type="evidence" value="ECO:0007669"/>
    <property type="project" value="UniProtKB-ARBA"/>
</dbReference>
<dbReference type="Gene3D" id="3.30.70.360">
    <property type="match status" value="1"/>
</dbReference>
<comment type="cofactor">
    <cofactor evidence="2">
        <name>Mn(2+)</name>
        <dbReference type="ChEBI" id="CHEBI:29035"/>
    </cofactor>
    <text evidence="2">The Mn(2+) ion enhances activity.</text>
</comment>
<feature type="binding site" evidence="2">
    <location>
        <position position="137"/>
    </location>
    <ligand>
        <name>Mn(2+)</name>
        <dbReference type="ChEBI" id="CHEBI:29035"/>
        <label>2</label>
    </ligand>
</feature>
<dbReference type="Pfam" id="PF07687">
    <property type="entry name" value="M20_dimer"/>
    <property type="match status" value="1"/>
</dbReference>
<dbReference type="SUPFAM" id="SSF55031">
    <property type="entry name" value="Bacterial exopeptidase dimerisation domain"/>
    <property type="match status" value="1"/>
</dbReference>
<evidence type="ECO:0000313" key="4">
    <source>
        <dbReference type="EMBL" id="OFI06273.1"/>
    </source>
</evidence>
<feature type="binding site" evidence="2">
    <location>
        <position position="163"/>
    </location>
    <ligand>
        <name>Mn(2+)</name>
        <dbReference type="ChEBI" id="CHEBI:29035"/>
        <label>2</label>
    </ligand>
</feature>
<gene>
    <name evidence="4" type="primary">yxeP_1</name>
    <name evidence="4" type="ORF">CLOACE_10460</name>
</gene>
<dbReference type="Pfam" id="PF01546">
    <property type="entry name" value="Peptidase_M20"/>
    <property type="match status" value="1"/>
</dbReference>
<comment type="caution">
    <text evidence="4">The sequence shown here is derived from an EMBL/GenBank/DDBJ whole genome shotgun (WGS) entry which is preliminary data.</text>
</comment>
<dbReference type="NCBIfam" id="TIGR01891">
    <property type="entry name" value="amidohydrolases"/>
    <property type="match status" value="1"/>
</dbReference>
<dbReference type="RefSeq" id="WP_070109979.1">
    <property type="nucleotide sequence ID" value="NZ_LZFO01000012.1"/>
</dbReference>
<evidence type="ECO:0000259" key="3">
    <source>
        <dbReference type="Pfam" id="PF07687"/>
    </source>
</evidence>
<dbReference type="GO" id="GO:0046872">
    <property type="term" value="F:metal ion binding"/>
    <property type="evidence" value="ECO:0007669"/>
    <property type="project" value="UniProtKB-KW"/>
</dbReference>
<feature type="binding site" evidence="2">
    <location>
        <position position="101"/>
    </location>
    <ligand>
        <name>Mn(2+)</name>
        <dbReference type="ChEBI" id="CHEBI:29035"/>
        <label>2</label>
    </ligand>
</feature>
<dbReference type="PANTHER" id="PTHR11014:SF63">
    <property type="entry name" value="METALLOPEPTIDASE, PUTATIVE (AFU_ORTHOLOGUE AFUA_6G09600)-RELATED"/>
    <property type="match status" value="1"/>
</dbReference>
<dbReference type="Gene3D" id="3.40.630.10">
    <property type="entry name" value="Zn peptidases"/>
    <property type="match status" value="1"/>
</dbReference>
<evidence type="ECO:0000256" key="2">
    <source>
        <dbReference type="PIRSR" id="PIRSR005962-1"/>
    </source>
</evidence>
<keyword evidence="5" id="KW-1185">Reference proteome</keyword>
<protein>
    <submittedName>
        <fullName evidence="4">Putative hydrolase YxeP</fullName>
        <ecNumber evidence="4">3.-.-.-</ecNumber>
    </submittedName>
</protein>